<dbReference type="RefSeq" id="XP_038079450.1">
    <property type="nucleotide sequence ID" value="XM_038223522.1"/>
</dbReference>
<feature type="compositionally biased region" description="Acidic residues" evidence="2">
    <location>
        <begin position="82"/>
        <end position="95"/>
    </location>
</feature>
<keyword evidence="1" id="KW-0175">Coiled coil</keyword>
<evidence type="ECO:0000256" key="2">
    <source>
        <dbReference type="SAM" id="MobiDB-lite"/>
    </source>
</evidence>
<evidence type="ECO:0000313" key="4">
    <source>
        <dbReference type="EnsemblMetazoa" id="XP_038079450.1"/>
    </source>
</evidence>
<dbReference type="GeneID" id="119746542"/>
<reference evidence="4" key="1">
    <citation type="submission" date="2022-11" db="UniProtKB">
        <authorList>
            <consortium name="EnsemblMetazoa"/>
        </authorList>
    </citation>
    <scope>IDENTIFICATION</scope>
</reference>
<feature type="signal peptide" evidence="3">
    <location>
        <begin position="1"/>
        <end position="21"/>
    </location>
</feature>
<feature type="coiled-coil region" evidence="1">
    <location>
        <begin position="406"/>
        <end position="436"/>
    </location>
</feature>
<feature type="region of interest" description="Disordered" evidence="2">
    <location>
        <begin position="24"/>
        <end position="95"/>
    </location>
</feature>
<dbReference type="AlphaFoldDB" id="A0A914BTP9"/>
<evidence type="ECO:0000256" key="3">
    <source>
        <dbReference type="SAM" id="SignalP"/>
    </source>
</evidence>
<name>A0A914BTP9_PATMI</name>
<feature type="chain" id="PRO_5036746537" evidence="3">
    <location>
        <begin position="22"/>
        <end position="486"/>
    </location>
</feature>
<feature type="compositionally biased region" description="Polar residues" evidence="2">
    <location>
        <begin position="110"/>
        <end position="126"/>
    </location>
</feature>
<dbReference type="Proteomes" id="UP000887568">
    <property type="component" value="Unplaced"/>
</dbReference>
<dbReference type="OrthoDB" id="10064299at2759"/>
<evidence type="ECO:0000256" key="1">
    <source>
        <dbReference type="SAM" id="Coils"/>
    </source>
</evidence>
<feature type="compositionally biased region" description="Basic and acidic residues" evidence="2">
    <location>
        <begin position="39"/>
        <end position="75"/>
    </location>
</feature>
<sequence length="486" mass="54716">MTRWGLLVVVLAVLVLALVSAAPVQDTKQETSEDSGLTKAKDTVETGVEPKESKSSEEEKSSEETKEDAVSKEATEVIEGSGLDETDVKEDTIEPNEEVTNYKDIETDDNSVITNDNNEPSYTGSFGNDLEDYRLTEEDAMELLRELANPAQVALFIMETDDVTGFLRSVQMLQDQGFISEEYAFFLKEAVSQELEQLLLMQDEEMYGDPLELQNPQPIENDYVNEIMNRPIPYFPDDYFDNALPYQDTDFYPEVENYDIFQQPYSEETMALAEIANIIADQIENGEMSTARGERIIDILSQLLPEGFWQDDDISDEMMEEMGEAFANLYPEIPMGEGYQTYETENDEPLPGGERHTEEDVVVDEEGRPVAKMVNMQEEQEMETGGEEAGDEELEKELLEMEPDTADEVEKALQDVEKLATADEETEEEMNEETANAGLEDLVLLLDEGKISDELLKELGLTKEDLMELTGSQHNTDGVEGDSNKP</sequence>
<keyword evidence="5" id="KW-1185">Reference proteome</keyword>
<protein>
    <submittedName>
        <fullName evidence="4">Uncharacterized protein</fullName>
    </submittedName>
</protein>
<dbReference type="EnsemblMetazoa" id="XM_038223522.1">
    <property type="protein sequence ID" value="XP_038079450.1"/>
    <property type="gene ID" value="LOC119746542"/>
</dbReference>
<organism evidence="4 5">
    <name type="scientific">Patiria miniata</name>
    <name type="common">Bat star</name>
    <name type="synonym">Asterina miniata</name>
    <dbReference type="NCBI Taxonomy" id="46514"/>
    <lineage>
        <taxon>Eukaryota</taxon>
        <taxon>Metazoa</taxon>
        <taxon>Echinodermata</taxon>
        <taxon>Eleutherozoa</taxon>
        <taxon>Asterozoa</taxon>
        <taxon>Asteroidea</taxon>
        <taxon>Valvatacea</taxon>
        <taxon>Valvatida</taxon>
        <taxon>Asterinidae</taxon>
        <taxon>Patiria</taxon>
    </lineage>
</organism>
<keyword evidence="3" id="KW-0732">Signal</keyword>
<feature type="region of interest" description="Disordered" evidence="2">
    <location>
        <begin position="107"/>
        <end position="129"/>
    </location>
</feature>
<accession>A0A914BTP9</accession>
<evidence type="ECO:0000313" key="5">
    <source>
        <dbReference type="Proteomes" id="UP000887568"/>
    </source>
</evidence>
<proteinExistence type="predicted"/>
<dbReference type="OMA" id="ENYDIFQ"/>